<name>A0ABM4BPL5_HYDVU</name>
<evidence type="ECO:0000313" key="3">
    <source>
        <dbReference type="Proteomes" id="UP001652625"/>
    </source>
</evidence>
<keyword evidence="1" id="KW-0227">DNA damage</keyword>
<dbReference type="InterPro" id="IPR051055">
    <property type="entry name" value="PIF1_helicase"/>
</dbReference>
<keyword evidence="1" id="KW-0547">Nucleotide-binding</keyword>
<evidence type="ECO:0000259" key="2">
    <source>
        <dbReference type="Pfam" id="PF05970"/>
    </source>
</evidence>
<dbReference type="Gene3D" id="3.40.50.300">
    <property type="entry name" value="P-loop containing nucleotide triphosphate hydrolases"/>
    <property type="match status" value="1"/>
</dbReference>
<keyword evidence="1" id="KW-0067">ATP-binding</keyword>
<dbReference type="RefSeq" id="XP_065651065.1">
    <property type="nucleotide sequence ID" value="XM_065794993.1"/>
</dbReference>
<organism evidence="3 4">
    <name type="scientific">Hydra vulgaris</name>
    <name type="common">Hydra</name>
    <name type="synonym">Hydra attenuata</name>
    <dbReference type="NCBI Taxonomy" id="6087"/>
    <lineage>
        <taxon>Eukaryota</taxon>
        <taxon>Metazoa</taxon>
        <taxon>Cnidaria</taxon>
        <taxon>Hydrozoa</taxon>
        <taxon>Hydroidolina</taxon>
        <taxon>Anthoathecata</taxon>
        <taxon>Aplanulata</taxon>
        <taxon>Hydridae</taxon>
        <taxon>Hydra</taxon>
    </lineage>
</organism>
<keyword evidence="1" id="KW-0233">DNA recombination</keyword>
<feature type="domain" description="DNA helicase Pif1-like DEAD-box helicase" evidence="2">
    <location>
        <begin position="1"/>
        <end position="178"/>
    </location>
</feature>
<evidence type="ECO:0000256" key="1">
    <source>
        <dbReference type="RuleBase" id="RU363044"/>
    </source>
</evidence>
<reference evidence="4" key="1">
    <citation type="submission" date="2025-08" db="UniProtKB">
        <authorList>
            <consortium name="RefSeq"/>
        </authorList>
    </citation>
    <scope>IDENTIFICATION</scope>
</reference>
<dbReference type="GeneID" id="136079267"/>
<accession>A0ABM4BPL5</accession>
<dbReference type="PANTHER" id="PTHR47642">
    <property type="entry name" value="ATP-DEPENDENT DNA HELICASE"/>
    <property type="match status" value="1"/>
</dbReference>
<keyword evidence="1" id="KW-0378">Hydrolase</keyword>
<keyword evidence="1" id="KW-0347">Helicase</keyword>
<sequence>MLNEEQEQIFNAILNNINVFITGSAGTGKTFAINTIYQRLCDMHKNVYVTASTGIAAKLYPSAMTVHSFFSFAHIKQSVQDVIKHMNVSTKERLTTIDILIIDEISMLSPYLLQLIHNVLCSIKKSILLFGGCLVIVGGDFYQLTPIDSPLLLFDDPFWILCQFKVIRLIKNYRQQENDKFLACLYSIRIAQWDDITFKYLRKRLHATDLHINSTYTRLFFTNAERISHNNKMLDLVHKREYVYESTVKYHNNYVPTEWPFQTPQTTKLKKGVPVLCLRNLPDYNLANGTQGTHGLVPSRNTTKWNSEKLDETIKDDYKWLAIDSSFSRSFFLESTSDPYNIIANRLIDELEAPLNK</sequence>
<gene>
    <name evidence="4" type="primary">LOC136079267</name>
</gene>
<comment type="catalytic activity">
    <reaction evidence="1">
        <text>ATP + H2O = ADP + phosphate + H(+)</text>
        <dbReference type="Rhea" id="RHEA:13065"/>
        <dbReference type="ChEBI" id="CHEBI:15377"/>
        <dbReference type="ChEBI" id="CHEBI:15378"/>
        <dbReference type="ChEBI" id="CHEBI:30616"/>
        <dbReference type="ChEBI" id="CHEBI:43474"/>
        <dbReference type="ChEBI" id="CHEBI:456216"/>
        <dbReference type="EC" id="5.6.2.3"/>
    </reaction>
</comment>
<dbReference type="Proteomes" id="UP001652625">
    <property type="component" value="Chromosome 04"/>
</dbReference>
<dbReference type="SUPFAM" id="SSF52540">
    <property type="entry name" value="P-loop containing nucleoside triphosphate hydrolases"/>
    <property type="match status" value="2"/>
</dbReference>
<dbReference type="InterPro" id="IPR010285">
    <property type="entry name" value="DNA_helicase_pif1-like_DEAD"/>
</dbReference>
<keyword evidence="1" id="KW-0234">DNA repair</keyword>
<dbReference type="Pfam" id="PF05970">
    <property type="entry name" value="PIF1"/>
    <property type="match status" value="1"/>
</dbReference>
<protein>
    <recommendedName>
        <fullName evidence="1">ATP-dependent DNA helicase</fullName>
        <ecNumber evidence="1">5.6.2.3</ecNumber>
    </recommendedName>
</protein>
<proteinExistence type="inferred from homology"/>
<dbReference type="InterPro" id="IPR027417">
    <property type="entry name" value="P-loop_NTPase"/>
</dbReference>
<evidence type="ECO:0000313" key="4">
    <source>
        <dbReference type="RefSeq" id="XP_065651065.1"/>
    </source>
</evidence>
<comment type="cofactor">
    <cofactor evidence="1">
        <name>Mg(2+)</name>
        <dbReference type="ChEBI" id="CHEBI:18420"/>
    </cofactor>
</comment>
<comment type="similarity">
    <text evidence="1">Belongs to the helicase family.</text>
</comment>
<keyword evidence="3" id="KW-1185">Reference proteome</keyword>
<dbReference type="EC" id="5.6.2.3" evidence="1"/>